<comment type="caution">
    <text evidence="1">The sequence shown here is derived from an EMBL/GenBank/DDBJ whole genome shotgun (WGS) entry which is preliminary data.</text>
</comment>
<proteinExistence type="predicted"/>
<evidence type="ECO:0000313" key="1">
    <source>
        <dbReference type="EMBL" id="KAI4313103.1"/>
    </source>
</evidence>
<sequence>MAHLELSILWLGSTEQLSHPTYLKFENRRSGSVGGAPTGGSRQSASLRLTVLFIFPSRYLFAIGLSPIFSLRQNLPPDLGCILKQPDSPTAPRGATEFEHNGALTLSGAPFRGLGPSPSLRTLLQTTIRTPRAIDFHGGLFPVRLPLLGESLLVSFPPLIDVLKFSG</sequence>
<name>A0ACB9LPX5_BAUVA</name>
<reference evidence="1 2" key="1">
    <citation type="journal article" date="2022" name="DNA Res.">
        <title>Chromosomal-level genome assembly of the orchid tree Bauhinia variegata (Leguminosae; Cercidoideae) supports the allotetraploid origin hypothesis of Bauhinia.</title>
        <authorList>
            <person name="Zhong Y."/>
            <person name="Chen Y."/>
            <person name="Zheng D."/>
            <person name="Pang J."/>
            <person name="Liu Y."/>
            <person name="Luo S."/>
            <person name="Meng S."/>
            <person name="Qian L."/>
            <person name="Wei D."/>
            <person name="Dai S."/>
            <person name="Zhou R."/>
        </authorList>
    </citation>
    <scope>NUCLEOTIDE SEQUENCE [LARGE SCALE GENOMIC DNA]</scope>
    <source>
        <strain evidence="1">BV-YZ2020</strain>
    </source>
</reference>
<accession>A0ACB9LPX5</accession>
<evidence type="ECO:0000313" key="2">
    <source>
        <dbReference type="Proteomes" id="UP000828941"/>
    </source>
</evidence>
<keyword evidence="2" id="KW-1185">Reference proteome</keyword>
<organism evidence="1 2">
    <name type="scientific">Bauhinia variegata</name>
    <name type="common">Purple orchid tree</name>
    <name type="synonym">Phanera variegata</name>
    <dbReference type="NCBI Taxonomy" id="167791"/>
    <lineage>
        <taxon>Eukaryota</taxon>
        <taxon>Viridiplantae</taxon>
        <taxon>Streptophyta</taxon>
        <taxon>Embryophyta</taxon>
        <taxon>Tracheophyta</taxon>
        <taxon>Spermatophyta</taxon>
        <taxon>Magnoliopsida</taxon>
        <taxon>eudicotyledons</taxon>
        <taxon>Gunneridae</taxon>
        <taxon>Pentapetalae</taxon>
        <taxon>rosids</taxon>
        <taxon>fabids</taxon>
        <taxon>Fabales</taxon>
        <taxon>Fabaceae</taxon>
        <taxon>Cercidoideae</taxon>
        <taxon>Cercideae</taxon>
        <taxon>Bauhiniinae</taxon>
        <taxon>Bauhinia</taxon>
    </lineage>
</organism>
<dbReference type="Proteomes" id="UP000828941">
    <property type="component" value="Chromosome 11"/>
</dbReference>
<dbReference type="EMBL" id="CM039436">
    <property type="protein sequence ID" value="KAI4313103.1"/>
    <property type="molecule type" value="Genomic_DNA"/>
</dbReference>
<protein>
    <submittedName>
        <fullName evidence="1">Uncharacterized protein</fullName>
    </submittedName>
</protein>
<gene>
    <name evidence="1" type="ORF">L6164_026111</name>
</gene>